<evidence type="ECO:0000256" key="2">
    <source>
        <dbReference type="SAM" id="Phobius"/>
    </source>
</evidence>
<reference evidence="3" key="2">
    <citation type="submission" date="2021-01" db="UniProtKB">
        <authorList>
            <consortium name="EnsemblMetazoa"/>
        </authorList>
    </citation>
    <scope>IDENTIFICATION</scope>
</reference>
<dbReference type="Proteomes" id="UP000007110">
    <property type="component" value="Unassembled WGS sequence"/>
</dbReference>
<sequence>MGFNIRRKIGEEWADAKYTLSQRKPCEIATALFLIVLLVGSVVMAFIFTIVAPPGSLGSSSSGSASIARHLVSNQQQRVPTLYKRSVEDSPKENPDSAPKFASASGTDDAVSCVEIGSNMMENGGTSSEAAKEIIVCLGKISIPDIETIVKLEQELASALFTGNRDAAVDILHKIIQYDVLAEPKLA</sequence>
<feature type="transmembrane region" description="Helical" evidence="2">
    <location>
        <begin position="31"/>
        <end position="52"/>
    </location>
</feature>
<dbReference type="OMA" id="NMMENGG"/>
<reference evidence="4" key="1">
    <citation type="submission" date="2015-02" db="EMBL/GenBank/DDBJ databases">
        <title>Genome sequencing for Strongylocentrotus purpuratus.</title>
        <authorList>
            <person name="Murali S."/>
            <person name="Liu Y."/>
            <person name="Vee V."/>
            <person name="English A."/>
            <person name="Wang M."/>
            <person name="Skinner E."/>
            <person name="Han Y."/>
            <person name="Muzny D.M."/>
            <person name="Worley K.C."/>
            <person name="Gibbs R.A."/>
        </authorList>
    </citation>
    <scope>NUCLEOTIDE SEQUENCE</scope>
</reference>
<organism evidence="3 4">
    <name type="scientific">Strongylocentrotus purpuratus</name>
    <name type="common">Purple sea urchin</name>
    <dbReference type="NCBI Taxonomy" id="7668"/>
    <lineage>
        <taxon>Eukaryota</taxon>
        <taxon>Metazoa</taxon>
        <taxon>Echinodermata</taxon>
        <taxon>Eleutherozoa</taxon>
        <taxon>Echinozoa</taxon>
        <taxon>Echinoidea</taxon>
        <taxon>Euechinoidea</taxon>
        <taxon>Echinacea</taxon>
        <taxon>Camarodonta</taxon>
        <taxon>Echinidea</taxon>
        <taxon>Strongylocentrotidae</taxon>
        <taxon>Strongylocentrotus</taxon>
    </lineage>
</organism>
<keyword evidence="4" id="KW-1185">Reference proteome</keyword>
<evidence type="ECO:0000313" key="4">
    <source>
        <dbReference type="Proteomes" id="UP000007110"/>
    </source>
</evidence>
<evidence type="ECO:0000256" key="1">
    <source>
        <dbReference type="SAM" id="MobiDB-lite"/>
    </source>
</evidence>
<feature type="region of interest" description="Disordered" evidence="1">
    <location>
        <begin position="85"/>
        <end position="105"/>
    </location>
</feature>
<evidence type="ECO:0000313" key="3">
    <source>
        <dbReference type="EnsemblMetazoa" id="XP_030848128"/>
    </source>
</evidence>
<dbReference type="KEGG" id="spu:105438058"/>
<name>A0A7M7PBW7_STRPU</name>
<keyword evidence="2" id="KW-1133">Transmembrane helix</keyword>
<accession>A0A7M7PBW7</accession>
<dbReference type="EnsemblMetazoa" id="XM_030992268">
    <property type="protein sequence ID" value="XP_030848128"/>
    <property type="gene ID" value="LOC105438058"/>
</dbReference>
<keyword evidence="2" id="KW-0812">Transmembrane</keyword>
<keyword evidence="2" id="KW-0472">Membrane</keyword>
<dbReference type="AlphaFoldDB" id="A0A7M7PBW7"/>
<dbReference type="RefSeq" id="XP_030848128.1">
    <property type="nucleotide sequence ID" value="XM_030992268.1"/>
</dbReference>
<protein>
    <submittedName>
        <fullName evidence="3">Uncharacterized protein</fullName>
    </submittedName>
</protein>
<dbReference type="GeneID" id="105438058"/>
<proteinExistence type="predicted"/>
<dbReference type="InParanoid" id="A0A7M7PBW7"/>
<dbReference type="OrthoDB" id="10336658at2759"/>
<feature type="compositionally biased region" description="Basic and acidic residues" evidence="1">
    <location>
        <begin position="85"/>
        <end position="95"/>
    </location>
</feature>